<feature type="transmembrane region" description="Helical" evidence="1">
    <location>
        <begin position="84"/>
        <end position="102"/>
    </location>
</feature>
<evidence type="ECO:0000313" key="2">
    <source>
        <dbReference type="EMBL" id="GFP79254.1"/>
    </source>
</evidence>
<dbReference type="AlphaFoldDB" id="A0A830B441"/>
<evidence type="ECO:0000256" key="1">
    <source>
        <dbReference type="SAM" id="Phobius"/>
    </source>
</evidence>
<keyword evidence="1" id="KW-0472">Membrane</keyword>
<sequence length="206" mass="23011">MDVDDDVIMEMNLMGLDLNQEPTDQPRSLDVDIVAYGDVDIVAYGDLVAEYGRIADWYVNLVIDVLWYSLYHCFYVVSTLDFNFYSFSILAILLALEVRFTAPHFSVTAPIYPYPQNATMASISSKSSKATPTLISYSQAYFSVSGAALVYLCKDTSSRCFHSAALMYDRRIAALLGEDDSTGNEVVRDEIRNGAVYVPKVAVYDH</sequence>
<organism evidence="2 3">
    <name type="scientific">Phtheirospermum japonicum</name>
    <dbReference type="NCBI Taxonomy" id="374723"/>
    <lineage>
        <taxon>Eukaryota</taxon>
        <taxon>Viridiplantae</taxon>
        <taxon>Streptophyta</taxon>
        <taxon>Embryophyta</taxon>
        <taxon>Tracheophyta</taxon>
        <taxon>Spermatophyta</taxon>
        <taxon>Magnoliopsida</taxon>
        <taxon>eudicotyledons</taxon>
        <taxon>Gunneridae</taxon>
        <taxon>Pentapetalae</taxon>
        <taxon>asterids</taxon>
        <taxon>lamiids</taxon>
        <taxon>Lamiales</taxon>
        <taxon>Orobanchaceae</taxon>
        <taxon>Orobanchaceae incertae sedis</taxon>
        <taxon>Phtheirospermum</taxon>
    </lineage>
</organism>
<keyword evidence="3" id="KW-1185">Reference proteome</keyword>
<comment type="caution">
    <text evidence="2">The sequence shown here is derived from an EMBL/GenBank/DDBJ whole genome shotgun (WGS) entry which is preliminary data.</text>
</comment>
<keyword evidence="1" id="KW-0812">Transmembrane</keyword>
<keyword evidence="1" id="KW-1133">Transmembrane helix</keyword>
<accession>A0A830B441</accession>
<dbReference type="OrthoDB" id="614844at2759"/>
<reference evidence="2" key="1">
    <citation type="submission" date="2020-07" db="EMBL/GenBank/DDBJ databases">
        <title>Ethylene signaling mediates host invasion by parasitic plants.</title>
        <authorList>
            <person name="Yoshida S."/>
        </authorList>
    </citation>
    <scope>NUCLEOTIDE SEQUENCE</scope>
    <source>
        <strain evidence="2">Okayama</strain>
    </source>
</reference>
<proteinExistence type="predicted"/>
<protein>
    <submittedName>
        <fullName evidence="2">Uncharacterized protein</fullName>
    </submittedName>
</protein>
<gene>
    <name evidence="2" type="ORF">PHJA_000068900</name>
</gene>
<name>A0A830B441_9LAMI</name>
<evidence type="ECO:0000313" key="3">
    <source>
        <dbReference type="Proteomes" id="UP000653305"/>
    </source>
</evidence>
<dbReference type="EMBL" id="BMAC01000006">
    <property type="protein sequence ID" value="GFP79254.1"/>
    <property type="molecule type" value="Genomic_DNA"/>
</dbReference>
<dbReference type="Proteomes" id="UP000653305">
    <property type="component" value="Unassembled WGS sequence"/>
</dbReference>